<evidence type="ECO:0000313" key="1">
    <source>
        <dbReference type="EMBL" id="SDO97983.1"/>
    </source>
</evidence>
<sequence>MKLKILSERAYQKWPSWHVVYEWEDIIAEKANIPIVNYSNDIGTRIHSFFRRLCKKFYKKWMPEYKFNLSCECYIMFIMNAASYHILPTNNIIPIFLDFPINMIDDITRVTKGLPVFFVTCKDIYNILSSNGVKNVRYMPLSISDKHVQSDVPKKTIDVIQFGRKNNVLHDYMLKYCKERPNVEYIYQTDNGTLTYISTTRGIIGKFDSRDEYFDLIKSSKISLVSTPGFDNSRTADFGNIDFVTPRFYESAASFCHMIGRYTSNDETTDLRLSDVCPNVSSYSEFANLVDAYLSEDYDWHIQREFVNSNLTSLRAEYIINEIEKAVYNNEEAQKS</sequence>
<dbReference type="OrthoDB" id="3034891at2"/>
<dbReference type="Proteomes" id="UP000182412">
    <property type="component" value="Unassembled WGS sequence"/>
</dbReference>
<dbReference type="RefSeq" id="WP_074571401.1">
    <property type="nucleotide sequence ID" value="NZ_FNJQ01000004.1"/>
</dbReference>
<organism evidence="1 2">
    <name type="scientific">Selenomonas ruminantium</name>
    <dbReference type="NCBI Taxonomy" id="971"/>
    <lineage>
        <taxon>Bacteria</taxon>
        <taxon>Bacillati</taxon>
        <taxon>Bacillota</taxon>
        <taxon>Negativicutes</taxon>
        <taxon>Selenomonadales</taxon>
        <taxon>Selenomonadaceae</taxon>
        <taxon>Selenomonas</taxon>
    </lineage>
</organism>
<name>A0A1H0NZA5_SELRU</name>
<gene>
    <name evidence="1" type="ORF">SAMN05216366_10443</name>
</gene>
<evidence type="ECO:0000313" key="2">
    <source>
        <dbReference type="Proteomes" id="UP000182412"/>
    </source>
</evidence>
<dbReference type="EMBL" id="FNJQ01000004">
    <property type="protein sequence ID" value="SDO97983.1"/>
    <property type="molecule type" value="Genomic_DNA"/>
</dbReference>
<protein>
    <recommendedName>
        <fullName evidence="3">Glycosyl transferases group 1</fullName>
    </recommendedName>
</protein>
<evidence type="ECO:0008006" key="3">
    <source>
        <dbReference type="Google" id="ProtNLM"/>
    </source>
</evidence>
<reference evidence="1 2" key="1">
    <citation type="submission" date="2016-10" db="EMBL/GenBank/DDBJ databases">
        <authorList>
            <person name="de Groot N.N."/>
        </authorList>
    </citation>
    <scope>NUCLEOTIDE SEQUENCE [LARGE SCALE GENOMIC DNA]</scope>
    <source>
        <strain evidence="1 2">S137</strain>
    </source>
</reference>
<proteinExistence type="predicted"/>
<accession>A0A1H0NZA5</accession>
<dbReference type="AlphaFoldDB" id="A0A1H0NZA5"/>